<dbReference type="InterPro" id="IPR036397">
    <property type="entry name" value="RNaseH_sf"/>
</dbReference>
<dbReference type="InterPro" id="IPR041426">
    <property type="entry name" value="Mos1_HTH"/>
</dbReference>
<dbReference type="Proteomes" id="UP001549921">
    <property type="component" value="Unassembled WGS sequence"/>
</dbReference>
<comment type="caution">
    <text evidence="2">The sequence shown here is derived from an EMBL/GenBank/DDBJ whole genome shotgun (WGS) entry which is preliminary data.</text>
</comment>
<dbReference type="Gene3D" id="3.30.420.10">
    <property type="entry name" value="Ribonuclease H-like superfamily/Ribonuclease H"/>
    <property type="match status" value="1"/>
</dbReference>
<dbReference type="AlphaFoldDB" id="A0ABD0SQB9"/>
<organism evidence="2 3">
    <name type="scientific">Loxostege sticticalis</name>
    <name type="common">Beet webworm moth</name>
    <dbReference type="NCBI Taxonomy" id="481309"/>
    <lineage>
        <taxon>Eukaryota</taxon>
        <taxon>Metazoa</taxon>
        <taxon>Ecdysozoa</taxon>
        <taxon>Arthropoda</taxon>
        <taxon>Hexapoda</taxon>
        <taxon>Insecta</taxon>
        <taxon>Pterygota</taxon>
        <taxon>Neoptera</taxon>
        <taxon>Endopterygota</taxon>
        <taxon>Lepidoptera</taxon>
        <taxon>Glossata</taxon>
        <taxon>Ditrysia</taxon>
        <taxon>Pyraloidea</taxon>
        <taxon>Crambidae</taxon>
        <taxon>Pyraustinae</taxon>
        <taxon>Loxostege</taxon>
    </lineage>
</organism>
<accession>A0ABD0SQB9</accession>
<dbReference type="EMBL" id="JBEDNZ010000017">
    <property type="protein sequence ID" value="KAL0822012.1"/>
    <property type="molecule type" value="Genomic_DNA"/>
</dbReference>
<name>A0ABD0SQB9_LOXSC</name>
<dbReference type="Pfam" id="PF01359">
    <property type="entry name" value="Transposase_1"/>
    <property type="match status" value="1"/>
</dbReference>
<dbReference type="InterPro" id="IPR052709">
    <property type="entry name" value="Transposase-MT_Hybrid"/>
</dbReference>
<dbReference type="PANTHER" id="PTHR46060:SF1">
    <property type="entry name" value="MARINER MOS1 TRANSPOSASE-LIKE PROTEIN"/>
    <property type="match status" value="1"/>
</dbReference>
<sequence length="349" mass="40232">MDKNEQRAVIKYLCLKKMSTKEIFLDIQQTLGDHALPYSTVAYWVAEFKRGRSTCEDDQRTGRLSTSVTEENVKKVEKMVLEDRRITIKYLAETLKISFGSIQSILTNSLGFKKVSARWVPRMLTEENKKRRLEISKRNLEMLRSDPDEFCHRVVTMDETWVHHFDPETKRQSMSWKRPSSPPIKKFRVAPTAGKIMASVFWDSDGILFIDYVPKGQTITGPYYASLIPKVREAIKKTRRGKLSSGVLFLHDNAPAHRSEVALQAIHSAGFEMLDHPSYSPDLAPSDFHLFPKLKEHIRGTKFADDDAVMAAVNEFFESQKKGFFLDGIRKLEKRYSKCIKLEGDYVEK</sequence>
<gene>
    <name evidence="2" type="ORF">ABMA28_005392</name>
</gene>
<evidence type="ECO:0000313" key="3">
    <source>
        <dbReference type="Proteomes" id="UP001549921"/>
    </source>
</evidence>
<evidence type="ECO:0000259" key="1">
    <source>
        <dbReference type="Pfam" id="PF17906"/>
    </source>
</evidence>
<protein>
    <recommendedName>
        <fullName evidence="1">Mos1 transposase HTH domain-containing protein</fullName>
    </recommendedName>
</protein>
<dbReference type="PANTHER" id="PTHR46060">
    <property type="entry name" value="MARINER MOS1 TRANSPOSASE-LIKE PROTEIN"/>
    <property type="match status" value="1"/>
</dbReference>
<feature type="domain" description="Mos1 transposase HTH" evidence="1">
    <location>
        <begin position="5"/>
        <end position="51"/>
    </location>
</feature>
<dbReference type="InterPro" id="IPR001888">
    <property type="entry name" value="Transposase_1"/>
</dbReference>
<evidence type="ECO:0000313" key="2">
    <source>
        <dbReference type="EMBL" id="KAL0822012.1"/>
    </source>
</evidence>
<dbReference type="Pfam" id="PF17906">
    <property type="entry name" value="HTH_48"/>
    <property type="match status" value="1"/>
</dbReference>
<reference evidence="2 3" key="1">
    <citation type="submission" date="2024-06" db="EMBL/GenBank/DDBJ databases">
        <title>A chromosome-level genome assembly of beet webworm, Loxostege sticticalis.</title>
        <authorList>
            <person name="Zhang Y."/>
        </authorList>
    </citation>
    <scope>NUCLEOTIDE SEQUENCE [LARGE SCALE GENOMIC DNA]</scope>
    <source>
        <strain evidence="2">AQ028</strain>
        <tissue evidence="2">Male pupae</tissue>
    </source>
</reference>
<proteinExistence type="predicted"/>